<proteinExistence type="predicted"/>
<sequence length="302" mass="35872">MKTVKGKTLFKRQKLLLALLQEFGGRLSSIDFQKYLFLFTQYEEKQSYEFVPYKYGCFSFQSHADKHKLIELGMLANKNDWQLTSIKNDYSADIEFATQKKISSFVEKFSKLKGNELIRYVYKNYPYFAINSCIANNVMEKKDLEKINAFRPKDETFCFFTIGYEGQSFENYLNRLIKNNIKTLCDVRKNPLSRKYGFSKTQLSKIVNALGIEYRHIPELGIISEKRQDLKTQRDYERLFQDYNNTTLKDNSLELEKLYQLFLDRKRIAITCFEENVCMCHRGQIAYALSKLPQWKFKIKHI</sequence>
<protein>
    <submittedName>
        <fullName evidence="1">Uncharacterized protein</fullName>
    </submittedName>
</protein>
<dbReference type="PANTHER" id="PTHR39337">
    <property type="entry name" value="BLR5642 PROTEIN"/>
    <property type="match status" value="1"/>
</dbReference>
<reference evidence="1 2" key="1">
    <citation type="journal article" date="2013" name="PLoS Genet.">
        <title>A gene transfer agent and a dynamic repertoire of secretion systems hold the keys to the explosive radiation of the emerging pathogen Bartonella.</title>
        <authorList>
            <person name="Guy L."/>
            <person name="Nystedt B."/>
            <person name="Toft C."/>
            <person name="Zaremba-Niedzwiedzka K."/>
            <person name="Berglund E.C."/>
            <person name="Granberg F."/>
            <person name="Naslund K."/>
            <person name="Eriksson A.S."/>
            <person name="Andersson S.G."/>
        </authorList>
    </citation>
    <scope>NUCLEOTIDE SEQUENCE [LARGE SCALE GENOMIC DNA]</scope>
    <source>
        <strain evidence="2">m07a</strain>
    </source>
</reference>
<keyword evidence="2" id="KW-1185">Reference proteome</keyword>
<accession>N6UEB2</accession>
<dbReference type="HOGENOM" id="CLU_962065_0_0_5"/>
<dbReference type="EMBL" id="AGWC01000005">
    <property type="protein sequence ID" value="ENN90904.1"/>
    <property type="molecule type" value="Genomic_DNA"/>
</dbReference>
<dbReference type="RefSeq" id="WP_010704020.1">
    <property type="nucleotide sequence ID" value="NZ_KB915628.1"/>
</dbReference>
<organism evidence="1 2">
    <name type="scientific">Bartonella schoenbuchensis m07a</name>
    <dbReference type="NCBI Taxonomy" id="1094496"/>
    <lineage>
        <taxon>Bacteria</taxon>
        <taxon>Pseudomonadati</taxon>
        <taxon>Pseudomonadota</taxon>
        <taxon>Alphaproteobacteria</taxon>
        <taxon>Hyphomicrobiales</taxon>
        <taxon>Bartonellaceae</taxon>
        <taxon>Bartonella</taxon>
    </lineage>
</organism>
<dbReference type="InterPro" id="IPR007438">
    <property type="entry name" value="DUF488"/>
</dbReference>
<dbReference type="AlphaFoldDB" id="N6UEB2"/>
<dbReference type="Proteomes" id="UP000014242">
    <property type="component" value="Unassembled WGS sequence"/>
</dbReference>
<evidence type="ECO:0000313" key="1">
    <source>
        <dbReference type="EMBL" id="ENN90904.1"/>
    </source>
</evidence>
<dbReference type="PANTHER" id="PTHR39337:SF1">
    <property type="entry name" value="BLR5642 PROTEIN"/>
    <property type="match status" value="1"/>
</dbReference>
<dbReference type="PATRIC" id="fig|1094496.3.peg.930"/>
<comment type="caution">
    <text evidence="1">The sequence shown here is derived from an EMBL/GenBank/DDBJ whole genome shotgun (WGS) entry which is preliminary data.</text>
</comment>
<dbReference type="Pfam" id="PF04343">
    <property type="entry name" value="DUF488"/>
    <property type="match status" value="1"/>
</dbReference>
<gene>
    <name evidence="1" type="ORF">m07a_09050</name>
</gene>
<evidence type="ECO:0000313" key="2">
    <source>
        <dbReference type="Proteomes" id="UP000014242"/>
    </source>
</evidence>
<dbReference type="eggNOG" id="COG5483">
    <property type="taxonomic scope" value="Bacteria"/>
</dbReference>
<name>N6UEB2_9HYPH</name>